<sequence length="115" mass="13189">MVRVRSGSRSGISMSKAPLLLFLDYWCYTHNPTCIYEDNAACIEQMKVGYIKGDNTKHISPKFFYNQQQQTLLKIQVNQVSSEENVADLFTKSLPKVTFEKHVESIGMKRLSKLP</sequence>
<keyword evidence="2" id="KW-1185">Reference proteome</keyword>
<reference evidence="1" key="1">
    <citation type="submission" date="2023-03" db="EMBL/GenBank/DDBJ databases">
        <title>Chromosome-scale reference genome and RAD-based genetic map of yellow starthistle (Centaurea solstitialis) reveal putative structural variation and QTLs associated with invader traits.</title>
        <authorList>
            <person name="Reatini B."/>
            <person name="Cang F.A."/>
            <person name="Jiang Q."/>
            <person name="Mckibben M.T.W."/>
            <person name="Barker M.S."/>
            <person name="Rieseberg L.H."/>
            <person name="Dlugosch K.M."/>
        </authorList>
    </citation>
    <scope>NUCLEOTIDE SEQUENCE</scope>
    <source>
        <strain evidence="1">CAN-66</strain>
        <tissue evidence="1">Leaf</tissue>
    </source>
</reference>
<comment type="caution">
    <text evidence="1">The sequence shown here is derived from an EMBL/GenBank/DDBJ whole genome shotgun (WGS) entry which is preliminary data.</text>
</comment>
<organism evidence="1 2">
    <name type="scientific">Centaurea solstitialis</name>
    <name type="common">yellow star-thistle</name>
    <dbReference type="NCBI Taxonomy" id="347529"/>
    <lineage>
        <taxon>Eukaryota</taxon>
        <taxon>Viridiplantae</taxon>
        <taxon>Streptophyta</taxon>
        <taxon>Embryophyta</taxon>
        <taxon>Tracheophyta</taxon>
        <taxon>Spermatophyta</taxon>
        <taxon>Magnoliopsida</taxon>
        <taxon>eudicotyledons</taxon>
        <taxon>Gunneridae</taxon>
        <taxon>Pentapetalae</taxon>
        <taxon>asterids</taxon>
        <taxon>campanulids</taxon>
        <taxon>Asterales</taxon>
        <taxon>Asteraceae</taxon>
        <taxon>Carduoideae</taxon>
        <taxon>Cardueae</taxon>
        <taxon>Centaureinae</taxon>
        <taxon>Centaurea</taxon>
    </lineage>
</organism>
<dbReference type="EMBL" id="JARYMX010000006">
    <property type="protein sequence ID" value="KAJ9544184.1"/>
    <property type="molecule type" value="Genomic_DNA"/>
</dbReference>
<proteinExistence type="predicted"/>
<evidence type="ECO:0000313" key="2">
    <source>
        <dbReference type="Proteomes" id="UP001172457"/>
    </source>
</evidence>
<gene>
    <name evidence="1" type="ORF">OSB04_023891</name>
</gene>
<evidence type="ECO:0000313" key="1">
    <source>
        <dbReference type="EMBL" id="KAJ9544184.1"/>
    </source>
</evidence>
<accession>A0AA38SK27</accession>
<protein>
    <submittedName>
        <fullName evidence="1">Uncharacterized protein</fullName>
    </submittedName>
</protein>
<name>A0AA38SK27_9ASTR</name>
<dbReference type="Proteomes" id="UP001172457">
    <property type="component" value="Chromosome 6"/>
</dbReference>
<dbReference type="AlphaFoldDB" id="A0AA38SK27"/>